<comment type="subcellular location">
    <subcellularLocation>
        <location evidence="1">Membrane</location>
    </subcellularLocation>
</comment>
<feature type="domain" description="HAMP" evidence="8">
    <location>
        <begin position="212"/>
        <end position="264"/>
    </location>
</feature>
<feature type="domain" description="Methyl-accepting transducer" evidence="7">
    <location>
        <begin position="269"/>
        <end position="505"/>
    </location>
</feature>
<dbReference type="SUPFAM" id="SSF58104">
    <property type="entry name" value="Methyl-accepting chemotaxis protein (MCP) signaling domain"/>
    <property type="match status" value="1"/>
</dbReference>
<dbReference type="SMART" id="SM00283">
    <property type="entry name" value="MA"/>
    <property type="match status" value="1"/>
</dbReference>
<feature type="compositionally biased region" description="Low complexity" evidence="5">
    <location>
        <begin position="333"/>
        <end position="348"/>
    </location>
</feature>
<feature type="compositionally biased region" description="Polar residues" evidence="5">
    <location>
        <begin position="300"/>
        <end position="332"/>
    </location>
</feature>
<evidence type="ECO:0000256" key="3">
    <source>
        <dbReference type="ARBA" id="ARBA00029447"/>
    </source>
</evidence>
<keyword evidence="6" id="KW-1133">Transmembrane helix</keyword>
<keyword evidence="6" id="KW-0812">Transmembrane</keyword>
<accession>A0ABP7PGZ3</accession>
<dbReference type="CDD" id="cd11386">
    <property type="entry name" value="MCP_signal"/>
    <property type="match status" value="1"/>
</dbReference>
<evidence type="ECO:0000256" key="4">
    <source>
        <dbReference type="PROSITE-ProRule" id="PRU00284"/>
    </source>
</evidence>
<evidence type="ECO:0000256" key="5">
    <source>
        <dbReference type="SAM" id="MobiDB-lite"/>
    </source>
</evidence>
<dbReference type="CDD" id="cd06225">
    <property type="entry name" value="HAMP"/>
    <property type="match status" value="1"/>
</dbReference>
<keyword evidence="10" id="KW-1185">Reference proteome</keyword>
<comment type="caution">
    <text evidence="9">The sequence shown here is derived from an EMBL/GenBank/DDBJ whole genome shotgun (WGS) entry which is preliminary data.</text>
</comment>
<name>A0ABP7PGZ3_9GAMM</name>
<protein>
    <submittedName>
        <fullName evidence="9">Methyl-accepting chemotaxis protein CtpH</fullName>
    </submittedName>
</protein>
<dbReference type="PROSITE" id="PS50885">
    <property type="entry name" value="HAMP"/>
    <property type="match status" value="1"/>
</dbReference>
<dbReference type="PRINTS" id="PR00260">
    <property type="entry name" value="CHEMTRNSDUCR"/>
</dbReference>
<organism evidence="9 10">
    <name type="scientific">Allohahella marinimesophila</name>
    <dbReference type="NCBI Taxonomy" id="1054972"/>
    <lineage>
        <taxon>Bacteria</taxon>
        <taxon>Pseudomonadati</taxon>
        <taxon>Pseudomonadota</taxon>
        <taxon>Gammaproteobacteria</taxon>
        <taxon>Oceanospirillales</taxon>
        <taxon>Hahellaceae</taxon>
        <taxon>Allohahella</taxon>
    </lineage>
</organism>
<dbReference type="InterPro" id="IPR004089">
    <property type="entry name" value="MCPsignal_dom"/>
</dbReference>
<dbReference type="Proteomes" id="UP001501337">
    <property type="component" value="Unassembled WGS sequence"/>
</dbReference>
<evidence type="ECO:0000259" key="7">
    <source>
        <dbReference type="PROSITE" id="PS50111"/>
    </source>
</evidence>
<evidence type="ECO:0000256" key="6">
    <source>
        <dbReference type="SAM" id="Phobius"/>
    </source>
</evidence>
<dbReference type="PANTHER" id="PTHR32089">
    <property type="entry name" value="METHYL-ACCEPTING CHEMOTAXIS PROTEIN MCPB"/>
    <property type="match status" value="1"/>
</dbReference>
<dbReference type="Pfam" id="PF00672">
    <property type="entry name" value="HAMP"/>
    <property type="match status" value="1"/>
</dbReference>
<keyword evidence="6" id="KW-0472">Membrane</keyword>
<sequence length="552" mass="59368">MHWFNRSLMNKLLAIIVASTTLCLGAAAYSVWSSNHAMNELEMLLDNDVRQARQAQVVLADFKTQVQEWKNVLLRGQDDAARAKYWAQFQAREAGVRQGAEALAETLPPSPSQVSIVNFIESHRLMQDAYRKGFEAFVASGYDAAAGDLAVKGIDRAPATYLDEANNHLMESARSKTSLITGQAQSSLWFSSAVLFSMILISAALVLYTVNRALVAPSRYLVGRISELSQGRLSGEIEVSTQDELGQLADSAKTLQTFLRDIGRQMGETDVAMQSASRALNDTAARLARQATSAHDKTDQMATAMQEMSHSASEVASHANSTASVTRQANTDASEASSTMSQASAAMSRLSSQIQQTSDMVDSFSEDTKNVGSVINVIRGIAEQTNLLALNAAIEAARAGEQGRGFAVVADEVRSLAQKTQESTKEIESIIAKVQSGAKGTVEFMKSSQSISVESSALFANAQTGIDSIGRQVAEVDQLAEQVATAAEEQTSVSADISRNITGLAELTESTLRDADTAETVAKQLVQLAEQARSIAQRFDINKTNFDQKSVS</sequence>
<reference evidence="10" key="1">
    <citation type="journal article" date="2019" name="Int. J. Syst. Evol. Microbiol.">
        <title>The Global Catalogue of Microorganisms (GCM) 10K type strain sequencing project: providing services to taxonomists for standard genome sequencing and annotation.</title>
        <authorList>
            <consortium name="The Broad Institute Genomics Platform"/>
            <consortium name="The Broad Institute Genome Sequencing Center for Infectious Disease"/>
            <person name="Wu L."/>
            <person name="Ma J."/>
        </authorList>
    </citation>
    <scope>NUCLEOTIDE SEQUENCE [LARGE SCALE GENOMIC DNA]</scope>
    <source>
        <strain evidence="10">JCM 17555</strain>
    </source>
</reference>
<feature type="region of interest" description="Disordered" evidence="5">
    <location>
        <begin position="290"/>
        <end position="349"/>
    </location>
</feature>
<dbReference type="Gene3D" id="1.10.287.950">
    <property type="entry name" value="Methyl-accepting chemotaxis protein"/>
    <property type="match status" value="1"/>
</dbReference>
<dbReference type="InterPro" id="IPR003660">
    <property type="entry name" value="HAMP_dom"/>
</dbReference>
<evidence type="ECO:0000313" key="9">
    <source>
        <dbReference type="EMBL" id="GAA3965439.1"/>
    </source>
</evidence>
<evidence type="ECO:0000256" key="1">
    <source>
        <dbReference type="ARBA" id="ARBA00004370"/>
    </source>
</evidence>
<gene>
    <name evidence="9" type="primary">ctpH</name>
    <name evidence="9" type="ORF">GCM10022278_24060</name>
</gene>
<keyword evidence="2 4" id="KW-0807">Transducer</keyword>
<feature type="transmembrane region" description="Helical" evidence="6">
    <location>
        <begin position="188"/>
        <end position="210"/>
    </location>
</feature>
<dbReference type="Pfam" id="PF00015">
    <property type="entry name" value="MCPsignal"/>
    <property type="match status" value="1"/>
</dbReference>
<dbReference type="InterPro" id="IPR004090">
    <property type="entry name" value="Chemotax_Me-accpt_rcpt"/>
</dbReference>
<dbReference type="PROSITE" id="PS50111">
    <property type="entry name" value="CHEMOTAXIS_TRANSDUC_2"/>
    <property type="match status" value="1"/>
</dbReference>
<evidence type="ECO:0000259" key="8">
    <source>
        <dbReference type="PROSITE" id="PS50885"/>
    </source>
</evidence>
<evidence type="ECO:0000256" key="2">
    <source>
        <dbReference type="ARBA" id="ARBA00023224"/>
    </source>
</evidence>
<evidence type="ECO:0000313" key="10">
    <source>
        <dbReference type="Proteomes" id="UP001501337"/>
    </source>
</evidence>
<dbReference type="EMBL" id="BAABBO010000010">
    <property type="protein sequence ID" value="GAA3965439.1"/>
    <property type="molecule type" value="Genomic_DNA"/>
</dbReference>
<proteinExistence type="inferred from homology"/>
<comment type="similarity">
    <text evidence="3">Belongs to the methyl-accepting chemotaxis (MCP) protein family.</text>
</comment>
<dbReference type="PANTHER" id="PTHR32089:SF120">
    <property type="entry name" value="METHYL-ACCEPTING CHEMOTAXIS PROTEIN TLPQ"/>
    <property type="match status" value="1"/>
</dbReference>